<gene>
    <name evidence="2" type="ORF">GUJ93_ZPchr0001g31589</name>
</gene>
<comment type="caution">
    <text evidence="2">The sequence shown here is derived from an EMBL/GenBank/DDBJ whole genome shotgun (WGS) entry which is preliminary data.</text>
</comment>
<dbReference type="OrthoDB" id="994901at2759"/>
<dbReference type="PANTHER" id="PTHR37722:SF2">
    <property type="entry name" value="OS01G0167700 PROTEIN"/>
    <property type="match status" value="1"/>
</dbReference>
<reference evidence="2" key="1">
    <citation type="journal article" date="2021" name="bioRxiv">
        <title>Whole Genome Assembly and Annotation of Northern Wild Rice, Zizania palustris L., Supports a Whole Genome Duplication in the Zizania Genus.</title>
        <authorList>
            <person name="Haas M."/>
            <person name="Kono T."/>
            <person name="Macchietto M."/>
            <person name="Millas R."/>
            <person name="McGilp L."/>
            <person name="Shao M."/>
            <person name="Duquette J."/>
            <person name="Hirsch C.N."/>
            <person name="Kimball J."/>
        </authorList>
    </citation>
    <scope>NUCLEOTIDE SEQUENCE</scope>
    <source>
        <tissue evidence="2">Fresh leaf tissue</tissue>
    </source>
</reference>
<keyword evidence="3" id="KW-1185">Reference proteome</keyword>
<evidence type="ECO:0000313" key="3">
    <source>
        <dbReference type="Proteomes" id="UP000729402"/>
    </source>
</evidence>
<feature type="region of interest" description="Disordered" evidence="1">
    <location>
        <begin position="1"/>
        <end position="41"/>
    </location>
</feature>
<proteinExistence type="predicted"/>
<dbReference type="AlphaFoldDB" id="A0A8J5VT11"/>
<feature type="region of interest" description="Disordered" evidence="1">
    <location>
        <begin position="69"/>
        <end position="93"/>
    </location>
</feature>
<protein>
    <submittedName>
        <fullName evidence="2">Uncharacterized protein</fullName>
    </submittedName>
</protein>
<organism evidence="2 3">
    <name type="scientific">Zizania palustris</name>
    <name type="common">Northern wild rice</name>
    <dbReference type="NCBI Taxonomy" id="103762"/>
    <lineage>
        <taxon>Eukaryota</taxon>
        <taxon>Viridiplantae</taxon>
        <taxon>Streptophyta</taxon>
        <taxon>Embryophyta</taxon>
        <taxon>Tracheophyta</taxon>
        <taxon>Spermatophyta</taxon>
        <taxon>Magnoliopsida</taxon>
        <taxon>Liliopsida</taxon>
        <taxon>Poales</taxon>
        <taxon>Poaceae</taxon>
        <taxon>BOP clade</taxon>
        <taxon>Oryzoideae</taxon>
        <taxon>Oryzeae</taxon>
        <taxon>Zizaniinae</taxon>
        <taxon>Zizania</taxon>
    </lineage>
</organism>
<dbReference type="PANTHER" id="PTHR37722">
    <property type="entry name" value="OS01G0167700 PROTEIN"/>
    <property type="match status" value="1"/>
</dbReference>
<sequence length="218" mass="24136">MLQWMGGSRRKVYASRKSTQTRQRQYFEQKKRQQQRPGIQNQVDVAGTGSQTYHDQAPRSLDVLNLNNLAAPNSHNSDSRNVDSGVPPLDDTLLNASPMEVLKKVTSVQSNLKEASSQPRLSSHFGHQDVAASVNPYEEPLGSKISPLKNNSVNKRNPNVERNSEISLFDLVSDEGPNNKSTARPACEAHVSFSVKGLGHVKMETPPQSPRATKSLFY</sequence>
<dbReference type="EMBL" id="JAAALK010000288">
    <property type="protein sequence ID" value="KAG8053359.1"/>
    <property type="molecule type" value="Genomic_DNA"/>
</dbReference>
<evidence type="ECO:0000256" key="1">
    <source>
        <dbReference type="SAM" id="MobiDB-lite"/>
    </source>
</evidence>
<name>A0A8J5VT11_ZIZPA</name>
<reference evidence="2" key="2">
    <citation type="submission" date="2021-02" db="EMBL/GenBank/DDBJ databases">
        <authorList>
            <person name="Kimball J.A."/>
            <person name="Haas M.W."/>
            <person name="Macchietto M."/>
            <person name="Kono T."/>
            <person name="Duquette J."/>
            <person name="Shao M."/>
        </authorList>
    </citation>
    <scope>NUCLEOTIDE SEQUENCE</scope>
    <source>
        <tissue evidence="2">Fresh leaf tissue</tissue>
    </source>
</reference>
<accession>A0A8J5VT11</accession>
<evidence type="ECO:0000313" key="2">
    <source>
        <dbReference type="EMBL" id="KAG8053359.1"/>
    </source>
</evidence>
<dbReference type="Proteomes" id="UP000729402">
    <property type="component" value="Unassembled WGS sequence"/>
</dbReference>